<name>Q20XN2_RHOPB</name>
<accession>Q20XN2</accession>
<dbReference type="HOGENOM" id="CLU_035117_0_1_5"/>
<dbReference type="PANTHER" id="PTHR43580">
    <property type="entry name" value="OXIDOREDUCTASE GLYR1-RELATED"/>
    <property type="match status" value="1"/>
</dbReference>
<protein>
    <submittedName>
        <fullName evidence="4">6-phosphogluconate dehydrogenase, NAD-binding</fullName>
    </submittedName>
</protein>
<dbReference type="InterPro" id="IPR013328">
    <property type="entry name" value="6PGD_dom2"/>
</dbReference>
<dbReference type="PANTHER" id="PTHR43580:SF2">
    <property type="entry name" value="CYTOKINE-LIKE NUCLEAR FACTOR N-PAC"/>
    <property type="match status" value="1"/>
</dbReference>
<dbReference type="Pfam" id="PF14833">
    <property type="entry name" value="NAD_binding_11"/>
    <property type="match status" value="1"/>
</dbReference>
<gene>
    <name evidence="4" type="ordered locus">RPC_4582</name>
</gene>
<feature type="compositionally biased region" description="Polar residues" evidence="1">
    <location>
        <begin position="317"/>
        <end position="328"/>
    </location>
</feature>
<dbReference type="Pfam" id="PF03446">
    <property type="entry name" value="NAD_binding_2"/>
    <property type="match status" value="1"/>
</dbReference>
<evidence type="ECO:0000259" key="2">
    <source>
        <dbReference type="Pfam" id="PF03446"/>
    </source>
</evidence>
<feature type="region of interest" description="Disordered" evidence="1">
    <location>
        <begin position="344"/>
        <end position="365"/>
    </location>
</feature>
<dbReference type="Gene3D" id="3.40.50.720">
    <property type="entry name" value="NAD(P)-binding Rossmann-like Domain"/>
    <property type="match status" value="1"/>
</dbReference>
<organism evidence="4">
    <name type="scientific">Rhodopseudomonas palustris (strain BisB18)</name>
    <dbReference type="NCBI Taxonomy" id="316056"/>
    <lineage>
        <taxon>Bacteria</taxon>
        <taxon>Pseudomonadati</taxon>
        <taxon>Pseudomonadota</taxon>
        <taxon>Alphaproteobacteria</taxon>
        <taxon>Hyphomicrobiales</taxon>
        <taxon>Nitrobacteraceae</taxon>
        <taxon>Rhodopseudomonas</taxon>
    </lineage>
</organism>
<dbReference type="GO" id="GO:0051287">
    <property type="term" value="F:NAD binding"/>
    <property type="evidence" value="ECO:0007669"/>
    <property type="project" value="InterPro"/>
</dbReference>
<dbReference type="SUPFAM" id="SSF51735">
    <property type="entry name" value="NAD(P)-binding Rossmann-fold domains"/>
    <property type="match status" value="1"/>
</dbReference>
<evidence type="ECO:0000313" key="4">
    <source>
        <dbReference type="EMBL" id="ABD90104.1"/>
    </source>
</evidence>
<dbReference type="InterPro" id="IPR036291">
    <property type="entry name" value="NAD(P)-bd_dom_sf"/>
</dbReference>
<dbReference type="InterPro" id="IPR008927">
    <property type="entry name" value="6-PGluconate_DH-like_C_sf"/>
</dbReference>
<dbReference type="Gene3D" id="1.10.1040.10">
    <property type="entry name" value="N-(1-d-carboxylethyl)-l-norvaline Dehydrogenase, domain 2"/>
    <property type="match status" value="1"/>
</dbReference>
<dbReference type="GO" id="GO:0050661">
    <property type="term" value="F:NADP binding"/>
    <property type="evidence" value="ECO:0007669"/>
    <property type="project" value="InterPro"/>
</dbReference>
<dbReference type="KEGG" id="rpc:RPC_4582"/>
<dbReference type="RefSeq" id="WP_011474982.1">
    <property type="nucleotide sequence ID" value="NC_007925.1"/>
</dbReference>
<dbReference type="eggNOG" id="COG2084">
    <property type="taxonomic scope" value="Bacteria"/>
</dbReference>
<sequence length="365" mass="37728">MTSAPAASAPETSPATPSPRCLVGVVGLGRMGRAFAENLLADGHPIVVWDAFQTQIDAMARPGVVAATKLADLAECDVVFSSLPDDEAVTAVAAGAGGLVKIMKAGAVHISMSTISPTMSRRLAAWHGECGQGYVAAPVLGNPDLARARTLFILAAGPDAAMQKARPLLDRLGQKLFVIGEDAAAANLVKLAGNVLTALTLQSMGEVLALLRKSGIDPRVGFDIFTNSLFDSRVHRTYGGKIVDERYSPPGMTVPLAVKDLRLALAEAETNSVPMPATSLVRDRLVAMVAHGWADLDWSALGLLAARDAGLPDLVAPSSQAQSDTRGTNAHPDRAAAPVKLIDQVYPPSGSRPAPAGGGSSVLIA</sequence>
<dbReference type="AlphaFoldDB" id="Q20XN2"/>
<dbReference type="STRING" id="316056.RPC_4582"/>
<dbReference type="EMBL" id="CP000301">
    <property type="protein sequence ID" value="ABD90104.1"/>
    <property type="molecule type" value="Genomic_DNA"/>
</dbReference>
<feature type="region of interest" description="Disordered" evidence="1">
    <location>
        <begin position="315"/>
        <end position="334"/>
    </location>
</feature>
<dbReference type="InterPro" id="IPR051265">
    <property type="entry name" value="HIBADH-related_NP60_sf"/>
</dbReference>
<dbReference type="SUPFAM" id="SSF48179">
    <property type="entry name" value="6-phosphogluconate dehydrogenase C-terminal domain-like"/>
    <property type="match status" value="1"/>
</dbReference>
<dbReference type="InterPro" id="IPR029154">
    <property type="entry name" value="HIBADH-like_NADP-bd"/>
</dbReference>
<evidence type="ECO:0000256" key="1">
    <source>
        <dbReference type="SAM" id="MobiDB-lite"/>
    </source>
</evidence>
<dbReference type="InterPro" id="IPR006115">
    <property type="entry name" value="6PGDH_NADP-bd"/>
</dbReference>
<proteinExistence type="predicted"/>
<feature type="domain" description="6-phosphogluconate dehydrogenase NADP-binding" evidence="2">
    <location>
        <begin position="23"/>
        <end position="180"/>
    </location>
</feature>
<feature type="compositionally biased region" description="Gly residues" evidence="1">
    <location>
        <begin position="356"/>
        <end position="365"/>
    </location>
</feature>
<feature type="domain" description="3-hydroxyisobutyrate dehydrogenase-like NAD-binding" evidence="3">
    <location>
        <begin position="185"/>
        <end position="301"/>
    </location>
</feature>
<evidence type="ECO:0000259" key="3">
    <source>
        <dbReference type="Pfam" id="PF14833"/>
    </source>
</evidence>
<reference evidence="4" key="1">
    <citation type="submission" date="2006-03" db="EMBL/GenBank/DDBJ databases">
        <title>Complete sequence of Rhodopseudomonas palustris BisB18.</title>
        <authorList>
            <consortium name="US DOE Joint Genome Institute"/>
            <person name="Copeland A."/>
            <person name="Lucas S."/>
            <person name="Lapidus A."/>
            <person name="Barry K."/>
            <person name="Detter J.C."/>
            <person name="Glavina del Rio T."/>
            <person name="Hammon N."/>
            <person name="Israni S."/>
            <person name="Dalin E."/>
            <person name="Tice H."/>
            <person name="Pitluck S."/>
            <person name="Chain P."/>
            <person name="Malfatti S."/>
            <person name="Shin M."/>
            <person name="Vergez L."/>
            <person name="Schmutz J."/>
            <person name="Larimer F."/>
            <person name="Land M."/>
            <person name="Hauser L."/>
            <person name="Pelletier D.A."/>
            <person name="Kyrpides N."/>
            <person name="Anderson I."/>
            <person name="Oda Y."/>
            <person name="Harwood C.S."/>
            <person name="Richardson P."/>
        </authorList>
    </citation>
    <scope>NUCLEOTIDE SEQUENCE [LARGE SCALE GENOMIC DNA]</scope>
    <source>
        <strain evidence="4">BisB18</strain>
    </source>
</reference>